<evidence type="ECO:0000313" key="3">
    <source>
        <dbReference type="EMBL" id="OGB88912.1"/>
    </source>
</evidence>
<dbReference type="Gene3D" id="1.25.40.10">
    <property type="entry name" value="Tetratricopeptide repeat domain"/>
    <property type="match status" value="1"/>
</dbReference>
<feature type="transmembrane region" description="Helical" evidence="1">
    <location>
        <begin position="183"/>
        <end position="202"/>
    </location>
</feature>
<feature type="transmembrane region" description="Helical" evidence="1">
    <location>
        <begin position="249"/>
        <end position="268"/>
    </location>
</feature>
<feature type="transmembrane region" description="Helical" evidence="1">
    <location>
        <begin position="208"/>
        <end position="237"/>
    </location>
</feature>
<protein>
    <recommendedName>
        <fullName evidence="2">Membrane protein 6-pyruvoyl-tetrahydropterin synthase-related domain-containing protein</fullName>
    </recommendedName>
</protein>
<dbReference type="Proteomes" id="UP000178724">
    <property type="component" value="Unassembled WGS sequence"/>
</dbReference>
<comment type="caution">
    <text evidence="3">The sequence shown here is derived from an EMBL/GenBank/DDBJ whole genome shotgun (WGS) entry which is preliminary data.</text>
</comment>
<feature type="transmembrane region" description="Helical" evidence="1">
    <location>
        <begin position="681"/>
        <end position="699"/>
    </location>
</feature>
<feature type="transmembrane region" description="Helical" evidence="1">
    <location>
        <begin position="367"/>
        <end position="383"/>
    </location>
</feature>
<evidence type="ECO:0000313" key="4">
    <source>
        <dbReference type="Proteomes" id="UP000178724"/>
    </source>
</evidence>
<feature type="transmembrane region" description="Helical" evidence="1">
    <location>
        <begin position="146"/>
        <end position="163"/>
    </location>
</feature>
<dbReference type="Pfam" id="PF10131">
    <property type="entry name" value="PTPS_related"/>
    <property type="match status" value="1"/>
</dbReference>
<organism evidence="3 4">
    <name type="scientific">candidate division WOR-1 bacterium RIFCSPHIGHO2_01_FULL_53_15</name>
    <dbReference type="NCBI Taxonomy" id="1802564"/>
    <lineage>
        <taxon>Bacteria</taxon>
        <taxon>Bacillati</taxon>
        <taxon>Saganbacteria</taxon>
    </lineage>
</organism>
<gene>
    <name evidence="3" type="ORF">A2625_00345</name>
</gene>
<feature type="transmembrane region" description="Helical" evidence="1">
    <location>
        <begin position="122"/>
        <end position="140"/>
    </location>
</feature>
<accession>A0A1F4Q0W5</accession>
<feature type="transmembrane region" description="Helical" evidence="1">
    <location>
        <begin position="288"/>
        <end position="306"/>
    </location>
</feature>
<evidence type="ECO:0000256" key="1">
    <source>
        <dbReference type="SAM" id="Phobius"/>
    </source>
</evidence>
<keyword evidence="1" id="KW-0472">Membrane</keyword>
<feature type="transmembrane region" description="Helical" evidence="1">
    <location>
        <begin position="21"/>
        <end position="48"/>
    </location>
</feature>
<dbReference type="InterPro" id="IPR018776">
    <property type="entry name" value="Membrane_prot_PTPS-rel_domain"/>
</dbReference>
<dbReference type="SUPFAM" id="SSF48452">
    <property type="entry name" value="TPR-like"/>
    <property type="match status" value="1"/>
</dbReference>
<evidence type="ECO:0000259" key="2">
    <source>
        <dbReference type="Pfam" id="PF10131"/>
    </source>
</evidence>
<dbReference type="AlphaFoldDB" id="A0A1F4Q0W5"/>
<dbReference type="InterPro" id="IPR011990">
    <property type="entry name" value="TPR-like_helical_dom_sf"/>
</dbReference>
<feature type="transmembrane region" description="Helical" evidence="1">
    <location>
        <begin position="313"/>
        <end position="330"/>
    </location>
</feature>
<dbReference type="InterPro" id="IPR019734">
    <property type="entry name" value="TPR_rpt"/>
</dbReference>
<keyword evidence="1" id="KW-0812">Transmembrane</keyword>
<proteinExistence type="predicted"/>
<keyword evidence="1" id="KW-1133">Transmembrane helix</keyword>
<feature type="transmembrane region" description="Helical" evidence="1">
    <location>
        <begin position="720"/>
        <end position="740"/>
    </location>
</feature>
<feature type="domain" description="Membrane protein 6-pyruvoyl-tetrahydropterin synthase-related" evidence="2">
    <location>
        <begin position="100"/>
        <end position="537"/>
    </location>
</feature>
<dbReference type="EMBL" id="METM01000032">
    <property type="protein sequence ID" value="OGB88912.1"/>
    <property type="molecule type" value="Genomic_DNA"/>
</dbReference>
<dbReference type="Pfam" id="PF13174">
    <property type="entry name" value="TPR_6"/>
    <property type="match status" value="1"/>
</dbReference>
<name>A0A1F4Q0W5_UNCSA</name>
<reference evidence="3 4" key="1">
    <citation type="journal article" date="2016" name="Nat. Commun.">
        <title>Thousands of microbial genomes shed light on interconnected biogeochemical processes in an aquifer system.</title>
        <authorList>
            <person name="Anantharaman K."/>
            <person name="Brown C.T."/>
            <person name="Hug L.A."/>
            <person name="Sharon I."/>
            <person name="Castelle C.J."/>
            <person name="Probst A.J."/>
            <person name="Thomas B.C."/>
            <person name="Singh A."/>
            <person name="Wilkins M.J."/>
            <person name="Karaoz U."/>
            <person name="Brodie E.L."/>
            <person name="Williams K.H."/>
            <person name="Hubbard S.S."/>
            <person name="Banfield J.F."/>
        </authorList>
    </citation>
    <scope>NUCLEOTIDE SEQUENCE [LARGE SCALE GENOMIC DNA]</scope>
</reference>
<sequence length="835" mass="94110">MGNNSSPPSKKSFPLSLWERGVSLMSAGEGFADLVVLGLIAFFLLSYFEPQLLLLKTTINGGDTGSHYPAAFHLKDYLLPHGKIMGWDQGNYAGYPLFYHYFPLPFLLMAFLSFFVSLEVSFKLITVLGMFLLPVTIYAAFRFLRYAFPVPIFAAVFSLPFLFNQGNSMWGGNIPSTLAGEFCYSLGLAFVLLLLGSLYRGVKEQKFLVFNALLIFLTGLSHAYTLIFALIIGSFFLLSDWRRNWKYLLGAYALGFLLLAFWLLPVLGNTPYTTTFVFRWTINSLLEVFPLVLIPFMALGVVSALFERRDERTAYFVYLALACVFIYLAGPNIGVLDIRFVPFFQLLLAIFGAVGFAALLKNTRAAFLLPLIVFIVVAVWVNANTTYIRSWINWNYGGYEQKNTWPIFHGINEFLKNSNGGRVEWEHAPADEALGSIRSSETLPYFAKRQTLEGIHMLGAISAPFVFYIESETSYQPCNPLQDYFYSTFDLNAGKEHFKLFNVSHFVVRSPEVKEALKSQPEFKLEKKVGEYNIYRLTTNSGRYVEPLAIEPVLLTTNDWRDVSYQWFAHSDPQAVFVAFKKKADALDRKHFSQVVTDLSQIKKSGTATWRSRFPRVTSVVSDETIDIETSELGHPLLIKVSYHPNWRVSGADRVYLVSPSFMLIFPTAHKVHLSFEAGPLGLAGKLFTLLGIVLALASPRWSGIIKTAAEPAAISGRQWFFIGLSAASALLILFLAGSVRTQPPTLRQRNEAAFNQAEALVKANKFNEGAVQLRAFIQAYPASFWTPQAYFDLAYSENNLGNKQSAIAIYKKIIRDFPTTSWAKYSRDRLKELK</sequence>
<feature type="transmembrane region" description="Helical" evidence="1">
    <location>
        <begin position="342"/>
        <end position="360"/>
    </location>
</feature>
<feature type="transmembrane region" description="Helical" evidence="1">
    <location>
        <begin position="97"/>
        <end position="115"/>
    </location>
</feature>